<reference evidence="2 3" key="2">
    <citation type="journal article" date="2017" name="Front. Plant Sci.">
        <title>Gene Classification and Mining of Molecular Markers Useful in Red Clover (Trifolium pratense) Breeding.</title>
        <authorList>
            <person name="Istvanek J."/>
            <person name="Dluhosova J."/>
            <person name="Dluhos P."/>
            <person name="Patkova L."/>
            <person name="Nedelnik J."/>
            <person name="Repkova J."/>
        </authorList>
    </citation>
    <scope>NUCLEOTIDE SEQUENCE [LARGE SCALE GENOMIC DNA]</scope>
    <source>
        <strain evidence="3">cv. Tatra</strain>
        <tissue evidence="2">Young leaves</tissue>
    </source>
</reference>
<comment type="caution">
    <text evidence="2">The sequence shown here is derived from an EMBL/GenBank/DDBJ whole genome shotgun (WGS) entry which is preliminary data.</text>
</comment>
<protein>
    <submittedName>
        <fullName evidence="2">Uncharacterized protein</fullName>
    </submittedName>
</protein>
<accession>A0A2K3KUG0</accession>
<reference evidence="2 3" key="1">
    <citation type="journal article" date="2014" name="Am. J. Bot.">
        <title>Genome assembly and annotation for red clover (Trifolium pratense; Fabaceae).</title>
        <authorList>
            <person name="Istvanek J."/>
            <person name="Jaros M."/>
            <person name="Krenek A."/>
            <person name="Repkova J."/>
        </authorList>
    </citation>
    <scope>NUCLEOTIDE SEQUENCE [LARGE SCALE GENOMIC DNA]</scope>
    <source>
        <strain evidence="3">cv. Tatra</strain>
        <tissue evidence="2">Young leaves</tissue>
    </source>
</reference>
<dbReference type="Proteomes" id="UP000236291">
    <property type="component" value="Unassembled WGS sequence"/>
</dbReference>
<evidence type="ECO:0000313" key="2">
    <source>
        <dbReference type="EMBL" id="PNX69906.1"/>
    </source>
</evidence>
<sequence>SSFRLGVAGMYGSNGNGVLDD</sequence>
<gene>
    <name evidence="2" type="ORF">L195_g064643</name>
</gene>
<dbReference type="EMBL" id="ASHM01260002">
    <property type="protein sequence ID" value="PNX69906.1"/>
    <property type="molecule type" value="Genomic_DNA"/>
</dbReference>
<name>A0A2K3KUG0_TRIPR</name>
<organism evidence="2 3">
    <name type="scientific">Trifolium pratense</name>
    <name type="common">Red clover</name>
    <dbReference type="NCBI Taxonomy" id="57577"/>
    <lineage>
        <taxon>Eukaryota</taxon>
        <taxon>Viridiplantae</taxon>
        <taxon>Streptophyta</taxon>
        <taxon>Embryophyta</taxon>
        <taxon>Tracheophyta</taxon>
        <taxon>Spermatophyta</taxon>
        <taxon>Magnoliopsida</taxon>
        <taxon>eudicotyledons</taxon>
        <taxon>Gunneridae</taxon>
        <taxon>Pentapetalae</taxon>
        <taxon>rosids</taxon>
        <taxon>fabids</taxon>
        <taxon>Fabales</taxon>
        <taxon>Fabaceae</taxon>
        <taxon>Papilionoideae</taxon>
        <taxon>50 kb inversion clade</taxon>
        <taxon>NPAAA clade</taxon>
        <taxon>Hologalegina</taxon>
        <taxon>IRL clade</taxon>
        <taxon>Trifolieae</taxon>
        <taxon>Trifolium</taxon>
    </lineage>
</organism>
<feature type="region of interest" description="Disordered" evidence="1">
    <location>
        <begin position="1"/>
        <end position="21"/>
    </location>
</feature>
<evidence type="ECO:0000313" key="3">
    <source>
        <dbReference type="Proteomes" id="UP000236291"/>
    </source>
</evidence>
<feature type="non-terminal residue" evidence="2">
    <location>
        <position position="1"/>
    </location>
</feature>
<proteinExistence type="predicted"/>
<dbReference type="AlphaFoldDB" id="A0A2K3KUG0"/>
<evidence type="ECO:0000256" key="1">
    <source>
        <dbReference type="SAM" id="MobiDB-lite"/>
    </source>
</evidence>